<keyword evidence="1" id="KW-0732">Signal</keyword>
<proteinExistence type="predicted"/>
<name>A0AAE3DWI5_9FIRM</name>
<keyword evidence="3" id="KW-1185">Reference proteome</keyword>
<feature type="signal peptide" evidence="1">
    <location>
        <begin position="1"/>
        <end position="26"/>
    </location>
</feature>
<sequence length="173" mass="18860">MNLRKIVTMGMATLMAVSAMSLSAFAAEDENINFYNSVQVLTFNSETGSFDSSYEPASQIAPMTLPNYTFTFNQTITTSGSYLKNLDTGDDSYLITDDDTIILRLDKKPAKTLRLQVCKRDGSILGPTGDIKTSQTVFKMSGLNKYYNSIGTCKIHLKTLSGSATISGTLSED</sequence>
<organism evidence="2 3">
    <name type="scientific">Hominilimicola fabiformis</name>
    <dbReference type="NCBI Taxonomy" id="2885356"/>
    <lineage>
        <taxon>Bacteria</taxon>
        <taxon>Bacillati</taxon>
        <taxon>Bacillota</taxon>
        <taxon>Clostridia</taxon>
        <taxon>Eubacteriales</taxon>
        <taxon>Oscillospiraceae</taxon>
        <taxon>Hominilimicola</taxon>
    </lineage>
</organism>
<dbReference type="Proteomes" id="UP001198242">
    <property type="component" value="Unassembled WGS sequence"/>
</dbReference>
<reference evidence="2 3" key="1">
    <citation type="submission" date="2021-10" db="EMBL/GenBank/DDBJ databases">
        <title>Anaerobic single-cell dispensing facilitates the cultivation of human gut bacteria.</title>
        <authorList>
            <person name="Afrizal A."/>
        </authorList>
    </citation>
    <scope>NUCLEOTIDE SEQUENCE [LARGE SCALE GENOMIC DNA]</scope>
    <source>
        <strain evidence="2 3">CLA-AA-H232</strain>
    </source>
</reference>
<evidence type="ECO:0000313" key="2">
    <source>
        <dbReference type="EMBL" id="MCC2209277.1"/>
    </source>
</evidence>
<protein>
    <submittedName>
        <fullName evidence="2">Uncharacterized protein</fullName>
    </submittedName>
</protein>
<dbReference type="AlphaFoldDB" id="A0AAE3DWI5"/>
<accession>A0AAE3DWI5</accession>
<dbReference type="EMBL" id="JAJEQM010000001">
    <property type="protein sequence ID" value="MCC2209277.1"/>
    <property type="molecule type" value="Genomic_DNA"/>
</dbReference>
<evidence type="ECO:0000256" key="1">
    <source>
        <dbReference type="SAM" id="SignalP"/>
    </source>
</evidence>
<gene>
    <name evidence="2" type="ORF">LKE05_00465</name>
</gene>
<evidence type="ECO:0000313" key="3">
    <source>
        <dbReference type="Proteomes" id="UP001198242"/>
    </source>
</evidence>
<feature type="chain" id="PRO_5042166173" evidence="1">
    <location>
        <begin position="27"/>
        <end position="173"/>
    </location>
</feature>
<dbReference type="RefSeq" id="WP_308455657.1">
    <property type="nucleotide sequence ID" value="NZ_JAJEQM010000001.1"/>
</dbReference>
<comment type="caution">
    <text evidence="2">The sequence shown here is derived from an EMBL/GenBank/DDBJ whole genome shotgun (WGS) entry which is preliminary data.</text>
</comment>